<dbReference type="Gene3D" id="3.40.50.720">
    <property type="entry name" value="NAD(P)-binding Rossmann-like Domain"/>
    <property type="match status" value="2"/>
</dbReference>
<dbReference type="InterPro" id="IPR006139">
    <property type="entry name" value="D-isomer_2_OHA_DH_cat_dom"/>
</dbReference>
<dbReference type="Pfam" id="PF02826">
    <property type="entry name" value="2-Hacid_dh_C"/>
    <property type="match status" value="1"/>
</dbReference>
<name>A0A2I6S356_9RHOO</name>
<dbReference type="PANTHER" id="PTHR10996:SF178">
    <property type="entry name" value="2-HYDROXYACID DEHYDROGENASE YGL185C-RELATED"/>
    <property type="match status" value="1"/>
</dbReference>
<reference evidence="6 7" key="1">
    <citation type="submission" date="2018-01" db="EMBL/GenBank/DDBJ databases">
        <authorList>
            <person name="Fu G.-Y."/>
        </authorList>
    </citation>
    <scope>NUCLEOTIDE SEQUENCE [LARGE SCALE GENOMIC DNA]</scope>
    <source>
        <strain evidence="6 7">SY39</strain>
    </source>
</reference>
<protein>
    <submittedName>
        <fullName evidence="6">Hydroxyacid dehydrogenase</fullName>
    </submittedName>
</protein>
<dbReference type="RefSeq" id="WP_102245773.1">
    <property type="nucleotide sequence ID" value="NZ_CP025682.1"/>
</dbReference>
<dbReference type="GO" id="GO:0030267">
    <property type="term" value="F:glyoxylate reductase (NADPH) activity"/>
    <property type="evidence" value="ECO:0007669"/>
    <property type="project" value="TreeGrafter"/>
</dbReference>
<dbReference type="InterPro" id="IPR036291">
    <property type="entry name" value="NAD(P)-bd_dom_sf"/>
</dbReference>
<evidence type="ECO:0000259" key="5">
    <source>
        <dbReference type="Pfam" id="PF02826"/>
    </source>
</evidence>
<comment type="similarity">
    <text evidence="3">Belongs to the D-isomer specific 2-hydroxyacid dehydrogenase family.</text>
</comment>
<dbReference type="EMBL" id="CP025682">
    <property type="protein sequence ID" value="AUN93699.1"/>
    <property type="molecule type" value="Genomic_DNA"/>
</dbReference>
<sequence length="355" mass="37075">MADGQTVLLTNALHPDGQRMLDEAGVHSVLAPDVAADTLRRLALEVDGIIVRAQLPADICEHAPRLKGIVRHGVGLDFIPVEAATAAGVPVANLPGCNTQAVAEYVIAQLLNLRRPLLAVDAKLRSDGWDKARALPLGGGAKAASTSNVDDVLARAEGCWVRERMPAAGFSELGGTVLGILGVGNVGARIARIAQAIGMTVIGVCRDPSEVPPGVEAVSMDDLFARADALVLSCALTPETRGIVNAERIARMKPGAVVINASRGPVVDTAALASALHEGRIAGAALDVYDQHPLEPGHPLFDCPNLLMTPHIAAITTTSMHAMSVGAVGEMLRILSGREPEHLVNPDYRKNRGQA</sequence>
<feature type="domain" description="D-isomer specific 2-hydroxyacid dehydrogenase NAD-binding" evidence="5">
    <location>
        <begin position="157"/>
        <end position="313"/>
    </location>
</feature>
<keyword evidence="7" id="KW-1185">Reference proteome</keyword>
<evidence type="ECO:0000259" key="4">
    <source>
        <dbReference type="Pfam" id="PF00389"/>
    </source>
</evidence>
<dbReference type="GO" id="GO:0005829">
    <property type="term" value="C:cytosol"/>
    <property type="evidence" value="ECO:0007669"/>
    <property type="project" value="TreeGrafter"/>
</dbReference>
<dbReference type="Proteomes" id="UP000242205">
    <property type="component" value="Chromosome"/>
</dbReference>
<keyword evidence="1 3" id="KW-0560">Oxidoreductase</keyword>
<organism evidence="6 7">
    <name type="scientific">Pseudazoarcus pumilus</name>
    <dbReference type="NCBI Taxonomy" id="2067960"/>
    <lineage>
        <taxon>Bacteria</taxon>
        <taxon>Pseudomonadati</taxon>
        <taxon>Pseudomonadota</taxon>
        <taxon>Betaproteobacteria</taxon>
        <taxon>Rhodocyclales</taxon>
        <taxon>Zoogloeaceae</taxon>
        <taxon>Pseudazoarcus</taxon>
    </lineage>
</organism>
<dbReference type="PROSITE" id="PS00671">
    <property type="entry name" value="D_2_HYDROXYACID_DH_3"/>
    <property type="match status" value="1"/>
</dbReference>
<evidence type="ECO:0000313" key="7">
    <source>
        <dbReference type="Proteomes" id="UP000242205"/>
    </source>
</evidence>
<dbReference type="CDD" id="cd12173">
    <property type="entry name" value="PGDH_4"/>
    <property type="match status" value="1"/>
</dbReference>
<dbReference type="PANTHER" id="PTHR10996">
    <property type="entry name" value="2-HYDROXYACID DEHYDROGENASE-RELATED"/>
    <property type="match status" value="1"/>
</dbReference>
<dbReference type="Pfam" id="PF00389">
    <property type="entry name" value="2-Hacid_dh"/>
    <property type="match status" value="1"/>
</dbReference>
<evidence type="ECO:0000313" key="6">
    <source>
        <dbReference type="EMBL" id="AUN93699.1"/>
    </source>
</evidence>
<evidence type="ECO:0000256" key="2">
    <source>
        <dbReference type="ARBA" id="ARBA00023027"/>
    </source>
</evidence>
<keyword evidence="2" id="KW-0520">NAD</keyword>
<evidence type="ECO:0000256" key="3">
    <source>
        <dbReference type="RuleBase" id="RU003719"/>
    </source>
</evidence>
<proteinExistence type="inferred from homology"/>
<accession>A0A2I6S356</accession>
<feature type="domain" description="D-isomer specific 2-hydroxyacid dehydrogenase catalytic" evidence="4">
    <location>
        <begin position="7"/>
        <end position="345"/>
    </location>
</feature>
<gene>
    <name evidence="6" type="ORF">C0099_01365</name>
</gene>
<dbReference type="InterPro" id="IPR006140">
    <property type="entry name" value="D-isomer_DH_NAD-bd"/>
</dbReference>
<dbReference type="SUPFAM" id="SSF51735">
    <property type="entry name" value="NAD(P)-binding Rossmann-fold domains"/>
    <property type="match status" value="1"/>
</dbReference>
<dbReference type="KEGG" id="atw:C0099_01365"/>
<dbReference type="OrthoDB" id="9805416at2"/>
<dbReference type="GO" id="GO:0051287">
    <property type="term" value="F:NAD binding"/>
    <property type="evidence" value="ECO:0007669"/>
    <property type="project" value="InterPro"/>
</dbReference>
<dbReference type="InterPro" id="IPR029753">
    <property type="entry name" value="D-isomer_DH_CS"/>
</dbReference>
<dbReference type="GO" id="GO:0016618">
    <property type="term" value="F:hydroxypyruvate reductase [NAD(P)H] activity"/>
    <property type="evidence" value="ECO:0007669"/>
    <property type="project" value="TreeGrafter"/>
</dbReference>
<dbReference type="InterPro" id="IPR050223">
    <property type="entry name" value="D-isomer_2-hydroxyacid_DH"/>
</dbReference>
<evidence type="ECO:0000256" key="1">
    <source>
        <dbReference type="ARBA" id="ARBA00023002"/>
    </source>
</evidence>
<dbReference type="AlphaFoldDB" id="A0A2I6S356"/>
<dbReference type="SUPFAM" id="SSF52283">
    <property type="entry name" value="Formate/glycerate dehydrogenase catalytic domain-like"/>
    <property type="match status" value="1"/>
</dbReference>